<evidence type="ECO:0000313" key="1">
    <source>
        <dbReference type="EMBL" id="RKO91135.1"/>
    </source>
</evidence>
<sequence>MSASLPCKPSIPPPPVNSPSCQELAFAQRSCLCNRYRPPAPRRARRHVECVADVNHLVSFVTQPLDVDAGTGSMREPHLTPSPAGYISITAPSRGASGSAWPLCGGASCGMTTLPLSRSECKAQYCWDAGRLELERASAAFASRNSPAEGQPNSIAFAAFLPSSPAEEGGDGSMGMAGWRKSNKTESRPWIWPCLRRLSAVVQSSSNRGQQQHGNGRLAHAKTSFQMLTLSGSVRDRTGDLQCVRLL</sequence>
<dbReference type="EMBL" id="KZ995217">
    <property type="protein sequence ID" value="RKO91135.1"/>
    <property type="molecule type" value="Genomic_DNA"/>
</dbReference>
<reference evidence="2" key="1">
    <citation type="journal article" date="2018" name="Nat. Microbiol.">
        <title>Leveraging single-cell genomics to expand the fungal tree of life.</title>
        <authorList>
            <person name="Ahrendt S.R."/>
            <person name="Quandt C.A."/>
            <person name="Ciobanu D."/>
            <person name="Clum A."/>
            <person name="Salamov A."/>
            <person name="Andreopoulos B."/>
            <person name="Cheng J.F."/>
            <person name="Woyke T."/>
            <person name="Pelin A."/>
            <person name="Henrissat B."/>
            <person name="Reynolds N.K."/>
            <person name="Benny G.L."/>
            <person name="Smith M.E."/>
            <person name="James T.Y."/>
            <person name="Grigoriev I.V."/>
        </authorList>
    </citation>
    <scope>NUCLEOTIDE SEQUENCE [LARGE SCALE GENOMIC DNA]</scope>
</reference>
<protein>
    <submittedName>
        <fullName evidence="1">Uncharacterized protein</fullName>
    </submittedName>
</protein>
<proteinExistence type="predicted"/>
<organism evidence="1 2">
    <name type="scientific">Blyttiomyces helicus</name>
    <dbReference type="NCBI Taxonomy" id="388810"/>
    <lineage>
        <taxon>Eukaryota</taxon>
        <taxon>Fungi</taxon>
        <taxon>Fungi incertae sedis</taxon>
        <taxon>Chytridiomycota</taxon>
        <taxon>Chytridiomycota incertae sedis</taxon>
        <taxon>Chytridiomycetes</taxon>
        <taxon>Chytridiomycetes incertae sedis</taxon>
        <taxon>Blyttiomyces</taxon>
    </lineage>
</organism>
<accession>A0A4P9WGT1</accession>
<gene>
    <name evidence="1" type="ORF">BDK51DRAFT_46984</name>
</gene>
<keyword evidence="2" id="KW-1185">Reference proteome</keyword>
<dbReference type="Proteomes" id="UP000269721">
    <property type="component" value="Unassembled WGS sequence"/>
</dbReference>
<name>A0A4P9WGT1_9FUNG</name>
<dbReference type="AlphaFoldDB" id="A0A4P9WGT1"/>
<evidence type="ECO:0000313" key="2">
    <source>
        <dbReference type="Proteomes" id="UP000269721"/>
    </source>
</evidence>